<dbReference type="Gene3D" id="3.40.50.150">
    <property type="entry name" value="Vaccinia Virus protein VP39"/>
    <property type="match status" value="1"/>
</dbReference>
<gene>
    <name evidence="5" type="ORF">FYJ44_05930</name>
</gene>
<dbReference type="GO" id="GO:0032259">
    <property type="term" value="P:methylation"/>
    <property type="evidence" value="ECO:0007669"/>
    <property type="project" value="UniProtKB-KW"/>
</dbReference>
<evidence type="ECO:0000256" key="3">
    <source>
        <dbReference type="ARBA" id="ARBA00022691"/>
    </source>
</evidence>
<dbReference type="PANTHER" id="PTHR43464:SF19">
    <property type="entry name" value="UBIQUINONE BIOSYNTHESIS O-METHYLTRANSFERASE, MITOCHONDRIAL"/>
    <property type="match status" value="1"/>
</dbReference>
<dbReference type="GO" id="GO:0008757">
    <property type="term" value="F:S-adenosylmethionine-dependent methyltransferase activity"/>
    <property type="evidence" value="ECO:0007669"/>
    <property type="project" value="InterPro"/>
</dbReference>
<evidence type="ECO:0000313" key="5">
    <source>
        <dbReference type="EMBL" id="MSS27596.1"/>
    </source>
</evidence>
<dbReference type="Pfam" id="PF08241">
    <property type="entry name" value="Methyltransf_11"/>
    <property type="match status" value="1"/>
</dbReference>
<dbReference type="CDD" id="cd02440">
    <property type="entry name" value="AdoMet_MTases"/>
    <property type="match status" value="1"/>
</dbReference>
<dbReference type="NCBIfam" id="NF045667">
    <property type="entry name" value="MTase_DVU1556"/>
    <property type="match status" value="1"/>
</dbReference>
<reference evidence="5 6" key="1">
    <citation type="submission" date="2019-09" db="EMBL/GenBank/DDBJ databases">
        <title>In-depth cultivation of the pig gut microbiome towards novel bacterial diversity and tailored functional studies.</title>
        <authorList>
            <person name="Wylensek D."/>
            <person name="Hitch T.C.A."/>
            <person name="Clavel T."/>
        </authorList>
    </citation>
    <scope>NUCLEOTIDE SEQUENCE [LARGE SCALE GENOMIC DNA]</scope>
    <source>
        <strain evidence="5 6">PG-178-WT-4</strain>
    </source>
</reference>
<keyword evidence="6" id="KW-1185">Reference proteome</keyword>
<evidence type="ECO:0000313" key="6">
    <source>
        <dbReference type="Proteomes" id="UP000477488"/>
    </source>
</evidence>
<protein>
    <submittedName>
        <fullName evidence="5">Methyltransferase domain-containing protein</fullName>
    </submittedName>
</protein>
<accession>A0A6L5XK83</accession>
<dbReference type="EMBL" id="VUMH01000004">
    <property type="protein sequence ID" value="MSS27596.1"/>
    <property type="molecule type" value="Genomic_DNA"/>
</dbReference>
<proteinExistence type="predicted"/>
<feature type="domain" description="Methyltransferase type 11" evidence="4">
    <location>
        <begin position="46"/>
        <end position="137"/>
    </location>
</feature>
<dbReference type="RefSeq" id="WP_288229395.1">
    <property type="nucleotide sequence ID" value="NZ_JAXELC010000043.1"/>
</dbReference>
<keyword evidence="2 5" id="KW-0808">Transferase</keyword>
<dbReference type="AlphaFoldDB" id="A0A6L5XK83"/>
<keyword evidence="3" id="KW-0949">S-adenosyl-L-methionine</keyword>
<sequence length="244" mass="25837">MNALWEQDDFQRAAGETWRPGGLALTRRALELGARCCGFAPGARLLDMGCGAGASLEFLAGRGYRLLGLDRRGHANWAERAGRDAATAFLRADAARLPLAEGCLDGVLCECVLSLLPDPLAALRDCHRALRPGGALLLSDLFRRADMTEGEGGPAARLACREGTSCLDGARPRAEWDGLLARAGFLLHCFEDHSPALADLAARLVWYGAGAAPHWLRGGCTCGGVSSGRGAFGYGLWIAQKECS</sequence>
<name>A0A6L5XK83_9BACT</name>
<evidence type="ECO:0000259" key="4">
    <source>
        <dbReference type="Pfam" id="PF08241"/>
    </source>
</evidence>
<organism evidence="5 6">
    <name type="scientific">Desulfovibrio porci</name>
    <dbReference type="NCBI Taxonomy" id="2605782"/>
    <lineage>
        <taxon>Bacteria</taxon>
        <taxon>Pseudomonadati</taxon>
        <taxon>Thermodesulfobacteriota</taxon>
        <taxon>Desulfovibrionia</taxon>
        <taxon>Desulfovibrionales</taxon>
        <taxon>Desulfovibrionaceae</taxon>
        <taxon>Desulfovibrio</taxon>
    </lineage>
</organism>
<comment type="caution">
    <text evidence="5">The sequence shown here is derived from an EMBL/GenBank/DDBJ whole genome shotgun (WGS) entry which is preliminary data.</text>
</comment>
<evidence type="ECO:0000256" key="1">
    <source>
        <dbReference type="ARBA" id="ARBA00022603"/>
    </source>
</evidence>
<dbReference type="PANTHER" id="PTHR43464">
    <property type="entry name" value="METHYLTRANSFERASE"/>
    <property type="match status" value="1"/>
</dbReference>
<dbReference type="InterPro" id="IPR013216">
    <property type="entry name" value="Methyltransf_11"/>
</dbReference>
<keyword evidence="1 5" id="KW-0489">Methyltransferase</keyword>
<evidence type="ECO:0000256" key="2">
    <source>
        <dbReference type="ARBA" id="ARBA00022679"/>
    </source>
</evidence>
<dbReference type="InterPro" id="IPR029063">
    <property type="entry name" value="SAM-dependent_MTases_sf"/>
</dbReference>
<dbReference type="Proteomes" id="UP000477488">
    <property type="component" value="Unassembled WGS sequence"/>
</dbReference>
<dbReference type="SUPFAM" id="SSF53335">
    <property type="entry name" value="S-adenosyl-L-methionine-dependent methyltransferases"/>
    <property type="match status" value="1"/>
</dbReference>